<dbReference type="GO" id="GO:0004553">
    <property type="term" value="F:hydrolase activity, hydrolyzing O-glycosyl compounds"/>
    <property type="evidence" value="ECO:0007669"/>
    <property type="project" value="InterPro"/>
</dbReference>
<dbReference type="SUPFAM" id="SSF49344">
    <property type="entry name" value="CBD9-like"/>
    <property type="match status" value="1"/>
</dbReference>
<dbReference type="AlphaFoldDB" id="A0A1H2WVN5"/>
<evidence type="ECO:0000259" key="2">
    <source>
        <dbReference type="Pfam" id="PF06452"/>
    </source>
</evidence>
<dbReference type="CDD" id="cd09618">
    <property type="entry name" value="CBM9_like_2"/>
    <property type="match status" value="1"/>
</dbReference>
<dbReference type="GO" id="GO:0016052">
    <property type="term" value="P:carbohydrate catabolic process"/>
    <property type="evidence" value="ECO:0007669"/>
    <property type="project" value="InterPro"/>
</dbReference>
<name>A0A1H2WVN5_9FLAO</name>
<dbReference type="Pfam" id="PF19313">
    <property type="entry name" value="DUF5916"/>
    <property type="match status" value="1"/>
</dbReference>
<dbReference type="Gene3D" id="2.60.40.1190">
    <property type="match status" value="1"/>
</dbReference>
<dbReference type="EMBL" id="FNMY01000003">
    <property type="protein sequence ID" value="SDW84690.1"/>
    <property type="molecule type" value="Genomic_DNA"/>
</dbReference>
<sequence>MKHSFLGIICLLFTIVTYAQDSTEVIEKKIYVTQALGEMDAPAIDGLLNDQAWDLVEWGNDYIEWQPDENTPPTEQTKFKILYDSKNLYIGVRCYDAEPDKIVKRLSRRDGFEGDWVEFNIDSYNDKRTAFSFSITAAGVKGDEFVSNNGNNWDASWNPIWYVKTNIDEEGWTAELRIPLSQLKFGNEEEQVWGLQSTRRYFRNEERSLWQRKPVDQPGWVSEFGELHGLKNIQPQKQLEIQPYTVAKTETYEAEEGNPFRDGSESNITAGLDAKIGITNDLTLDLTVNPDFGQVDADPSAIALDGFQIFFQERRPFFVENKNIFDFRVSQSEAGNTFGSDNVFYSRRIGRSPQSYPSTNDGEFVDQPDNTPIIGAAKFSGKTKDGWAIGVLESVTARRNAVIRTGNGDERKEMVEPMTNYFVGRLQKDFNDRNSYIGGLFTATNRENLPETLNFLHTSAYTGGFDFKHQWANRDWYVGGNITYSHVKGSEEAITNTQQSIGHLFNRVDADHVSVDTTRTSLTGTGGNIQIGKVGNGHWKFESGATWRSPELELNDIGFQRRGDDIRHYTWVGYQTLKPDSTFRRVGINYNHWTAWDFAGNHNYLQFNTNSWQNWKGNWRTNIGFNYAPIEYDNFALRGGPRLRQSPWMSFWNGINTDYRKKLRFSVFHNGRKAVDNSLKTYYIEGGFSYQPINALRISVFPSLNVNHDKLQFINNYDDVNGSPRYLNGEIDQRTLSMSFRLNFTINPNLTIQYWGQPFISRGRYSNFKHITDPLAKNFEDRFIQYSPQQTSYSDGVYAIDEDLDGIDDFTFDDPDFSFVQFRSNLVIRWEYIPGSEIFLVWSQDVSRSGDPTAGLLPSLGDNIFGQKPQNIFLLKATYRFVL</sequence>
<dbReference type="RefSeq" id="WP_175443719.1">
    <property type="nucleotide sequence ID" value="NZ_FNKI01000001.1"/>
</dbReference>
<protein>
    <submittedName>
        <fullName evidence="4">Carbohydrate family 9 binding domain-like</fullName>
    </submittedName>
</protein>
<dbReference type="InterPro" id="IPR010502">
    <property type="entry name" value="Carb-bd_dom_fam9"/>
</dbReference>
<evidence type="ECO:0000313" key="4">
    <source>
        <dbReference type="EMBL" id="SDW84690.1"/>
    </source>
</evidence>
<feature type="signal peptide" evidence="1">
    <location>
        <begin position="1"/>
        <end position="19"/>
    </location>
</feature>
<evidence type="ECO:0000259" key="3">
    <source>
        <dbReference type="Pfam" id="PF19313"/>
    </source>
</evidence>
<dbReference type="Proteomes" id="UP000199592">
    <property type="component" value="Unassembled WGS sequence"/>
</dbReference>
<organism evidence="4 5">
    <name type="scientific">Flagellimonas zhangzhouensis</name>
    <dbReference type="NCBI Taxonomy" id="1073328"/>
    <lineage>
        <taxon>Bacteria</taxon>
        <taxon>Pseudomonadati</taxon>
        <taxon>Bacteroidota</taxon>
        <taxon>Flavobacteriia</taxon>
        <taxon>Flavobacteriales</taxon>
        <taxon>Flavobacteriaceae</taxon>
        <taxon>Flagellimonas</taxon>
    </lineage>
</organism>
<gene>
    <name evidence="4" type="ORF">SAMN04487892_2464</name>
</gene>
<dbReference type="InterPro" id="IPR045670">
    <property type="entry name" value="DUF5916"/>
</dbReference>
<dbReference type="GO" id="GO:0030246">
    <property type="term" value="F:carbohydrate binding"/>
    <property type="evidence" value="ECO:0007669"/>
    <property type="project" value="InterPro"/>
</dbReference>
<keyword evidence="5" id="KW-1185">Reference proteome</keyword>
<reference evidence="5" key="1">
    <citation type="submission" date="2016-10" db="EMBL/GenBank/DDBJ databases">
        <authorList>
            <person name="Varghese N."/>
            <person name="Submissions S."/>
        </authorList>
    </citation>
    <scope>NUCLEOTIDE SEQUENCE [LARGE SCALE GENOMIC DNA]</scope>
    <source>
        <strain evidence="5">DSM 25030</strain>
    </source>
</reference>
<accession>A0A1H2WVN5</accession>
<evidence type="ECO:0000313" key="5">
    <source>
        <dbReference type="Proteomes" id="UP000199592"/>
    </source>
</evidence>
<proteinExistence type="predicted"/>
<evidence type="ECO:0000256" key="1">
    <source>
        <dbReference type="SAM" id="SignalP"/>
    </source>
</evidence>
<feature type="domain" description="Carbohydrate-binding" evidence="2">
    <location>
        <begin position="44"/>
        <end position="196"/>
    </location>
</feature>
<feature type="domain" description="DUF5916" evidence="3">
    <location>
        <begin position="238"/>
        <end position="879"/>
    </location>
</feature>
<dbReference type="STRING" id="1073328.SAMN05216294_1084"/>
<dbReference type="Pfam" id="PF06452">
    <property type="entry name" value="CBM9_1"/>
    <property type="match status" value="1"/>
</dbReference>
<feature type="chain" id="PRO_5011788002" evidence="1">
    <location>
        <begin position="20"/>
        <end position="883"/>
    </location>
</feature>
<keyword evidence="1" id="KW-0732">Signal</keyword>